<gene>
    <name evidence="1" type="ORF">WKI67_42320</name>
</gene>
<keyword evidence="2" id="KW-1185">Reference proteome</keyword>
<name>A0ACC6Q875_9ACTN</name>
<proteinExistence type="predicted"/>
<organism evidence="1 2">
    <name type="scientific">Streptomyces achmelvichensis</name>
    <dbReference type="NCBI Taxonomy" id="3134111"/>
    <lineage>
        <taxon>Bacteria</taxon>
        <taxon>Bacillati</taxon>
        <taxon>Actinomycetota</taxon>
        <taxon>Actinomycetes</taxon>
        <taxon>Kitasatosporales</taxon>
        <taxon>Streptomycetaceae</taxon>
        <taxon>Streptomyces</taxon>
    </lineage>
</organism>
<sequence>MTHTQALPTEGDLLRVELAALGRHAFLGGDRGVTYLIMAVDPGAPGRG</sequence>
<comment type="caution">
    <text evidence="1">The sequence shown here is derived from an EMBL/GenBank/DDBJ whole genome shotgun (WGS) entry which is preliminary data.</text>
</comment>
<protein>
    <submittedName>
        <fullName evidence="1">Uncharacterized protein</fullName>
    </submittedName>
</protein>
<evidence type="ECO:0000313" key="1">
    <source>
        <dbReference type="EMBL" id="MEJ8639948.1"/>
    </source>
</evidence>
<dbReference type="Proteomes" id="UP001377168">
    <property type="component" value="Unassembled WGS sequence"/>
</dbReference>
<dbReference type="EMBL" id="JBBKAJ010000034">
    <property type="protein sequence ID" value="MEJ8639948.1"/>
    <property type="molecule type" value="Genomic_DNA"/>
</dbReference>
<reference evidence="1" key="1">
    <citation type="submission" date="2024-03" db="EMBL/GenBank/DDBJ databases">
        <title>Novel Streptomyces species of biotechnological and ecological value are a feature of Machair soil.</title>
        <authorList>
            <person name="Prole J.R."/>
            <person name="Goodfellow M."/>
            <person name="Allenby N."/>
            <person name="Ward A.C."/>
        </authorList>
    </citation>
    <scope>NUCLEOTIDE SEQUENCE</scope>
    <source>
        <strain evidence="1">MS2.AVA.5</strain>
    </source>
</reference>
<accession>A0ACC6Q875</accession>
<evidence type="ECO:0000313" key="2">
    <source>
        <dbReference type="Proteomes" id="UP001377168"/>
    </source>
</evidence>